<dbReference type="FunFam" id="1.20.1250.20:FF:000078">
    <property type="entry name" value="MFS maltose transporter, putative"/>
    <property type="match status" value="1"/>
</dbReference>
<comment type="similarity">
    <text evidence="2 8">Belongs to the major facilitator superfamily. Sugar transporter (TC 2.A.1.1) family.</text>
</comment>
<dbReference type="PANTHER" id="PTHR48022:SF5">
    <property type="entry name" value="ALPHA-GLUCOSIDES PERMEASE MPH2-RELATED"/>
    <property type="match status" value="1"/>
</dbReference>
<organism evidence="12 13">
    <name type="scientific">Fusarium kuroshium</name>
    <dbReference type="NCBI Taxonomy" id="2010991"/>
    <lineage>
        <taxon>Eukaryota</taxon>
        <taxon>Fungi</taxon>
        <taxon>Dikarya</taxon>
        <taxon>Ascomycota</taxon>
        <taxon>Pezizomycotina</taxon>
        <taxon>Sordariomycetes</taxon>
        <taxon>Hypocreomycetidae</taxon>
        <taxon>Hypocreales</taxon>
        <taxon>Nectriaceae</taxon>
        <taxon>Fusarium</taxon>
        <taxon>Fusarium solani species complex</taxon>
    </lineage>
</organism>
<evidence type="ECO:0000256" key="2">
    <source>
        <dbReference type="ARBA" id="ARBA00010992"/>
    </source>
</evidence>
<dbReference type="InterPro" id="IPR005829">
    <property type="entry name" value="Sugar_transporter_CS"/>
</dbReference>
<evidence type="ECO:0000256" key="7">
    <source>
        <dbReference type="ARBA" id="ARBA00026248"/>
    </source>
</evidence>
<evidence type="ECO:0000256" key="9">
    <source>
        <dbReference type="SAM" id="MobiDB-lite"/>
    </source>
</evidence>
<dbReference type="NCBIfam" id="TIGR00879">
    <property type="entry name" value="SP"/>
    <property type="match status" value="1"/>
</dbReference>
<dbReference type="PANTHER" id="PTHR48022">
    <property type="entry name" value="PLASTIDIC GLUCOSE TRANSPORTER 4"/>
    <property type="match status" value="1"/>
</dbReference>
<keyword evidence="3 8" id="KW-0813">Transport</keyword>
<keyword evidence="13" id="KW-1185">Reference proteome</keyword>
<sequence length="556" mass="62558">MVEHQEDRKDPGTVDVLPDKDEEKNLSADELLKGAEQANEAEHKMGFIQGIKRYPKACAWSLLFSSALIMEGFDKAFITAFFAFPAFQKRYGELQSTGDYQVPANLQAAIGNCVNVGQIIGLLLNGLLADWFGYRIVMLGCLFLMMCFIFLQFFATSIYMYLGAGLLLGLPWGVFQTLTTTYAAEVTPNVLRPYLTMLVSMCWSIGYLIGTGTLNGFLSMEGQWAYRIPFAMQWILPIPLAIGIYFAPESPWWLVRKGRTEDAEKSLRKLQSKEGTEEEIANSVSLMKYTVQIENEHRTSSTYKDLFRKKNLRRTEITVLTYVIQELCVPLVSYVVYFLQQAGLPTGASFKFGIGQYALAIVGVIIAFFVTPKVGRRTLILCGTTFMASTSILIGFLGIPNTLEQTKFAYAIGSILLIEYFVFFITCGPVIYTVVTEIPSNYLRIKSVAIARATYNVNVLIYGQLVPRMIQRVAWNWGAKSGFFYGGIMLIGLTWAFFRLPETKDRTFAEIDILFEKKVKARDFRKAKVDLATKVVTIGDQVIGEEHIGMETKETK</sequence>
<dbReference type="InterPro" id="IPR036259">
    <property type="entry name" value="MFS_trans_sf"/>
</dbReference>
<evidence type="ECO:0000256" key="6">
    <source>
        <dbReference type="ARBA" id="ARBA00023136"/>
    </source>
</evidence>
<keyword evidence="5 10" id="KW-1133">Transmembrane helix</keyword>
<dbReference type="InterPro" id="IPR003663">
    <property type="entry name" value="Sugar/inositol_transpt"/>
</dbReference>
<feature type="transmembrane region" description="Helical" evidence="10">
    <location>
        <begin position="477"/>
        <end position="498"/>
    </location>
</feature>
<proteinExistence type="inferred from homology"/>
<feature type="transmembrane region" description="Helical" evidence="10">
    <location>
        <begin position="161"/>
        <end position="183"/>
    </location>
</feature>
<feature type="transmembrane region" description="Helical" evidence="10">
    <location>
        <begin position="136"/>
        <end position="155"/>
    </location>
</feature>
<dbReference type="Pfam" id="PF00083">
    <property type="entry name" value="Sugar_tr"/>
    <property type="match status" value="1"/>
</dbReference>
<dbReference type="OrthoDB" id="6612291at2759"/>
<keyword evidence="4 10" id="KW-0812">Transmembrane</keyword>
<dbReference type="Proteomes" id="UP000277212">
    <property type="component" value="Unassembled WGS sequence"/>
</dbReference>
<evidence type="ECO:0000256" key="1">
    <source>
        <dbReference type="ARBA" id="ARBA00004141"/>
    </source>
</evidence>
<dbReference type="InterPro" id="IPR050360">
    <property type="entry name" value="MFS_Sugar_Transporters"/>
</dbReference>
<feature type="region of interest" description="Disordered" evidence="9">
    <location>
        <begin position="1"/>
        <end position="23"/>
    </location>
</feature>
<feature type="transmembrane region" description="Helical" evidence="10">
    <location>
        <begin position="62"/>
        <end position="84"/>
    </location>
</feature>
<evidence type="ECO:0000256" key="10">
    <source>
        <dbReference type="SAM" id="Phobius"/>
    </source>
</evidence>
<dbReference type="PROSITE" id="PS50850">
    <property type="entry name" value="MFS"/>
    <property type="match status" value="1"/>
</dbReference>
<dbReference type="EMBL" id="NKUJ01000002">
    <property type="protein sequence ID" value="RMJ20052.1"/>
    <property type="molecule type" value="Genomic_DNA"/>
</dbReference>
<feature type="transmembrane region" description="Helical" evidence="10">
    <location>
        <begin position="195"/>
        <end position="218"/>
    </location>
</feature>
<feature type="domain" description="Major facilitator superfamily (MFS) profile" evidence="11">
    <location>
        <begin position="60"/>
        <end position="504"/>
    </location>
</feature>
<dbReference type="InterPro" id="IPR020846">
    <property type="entry name" value="MFS_dom"/>
</dbReference>
<evidence type="ECO:0000256" key="3">
    <source>
        <dbReference type="ARBA" id="ARBA00022448"/>
    </source>
</evidence>
<evidence type="ECO:0000256" key="5">
    <source>
        <dbReference type="ARBA" id="ARBA00022989"/>
    </source>
</evidence>
<evidence type="ECO:0000259" key="11">
    <source>
        <dbReference type="PROSITE" id="PS50850"/>
    </source>
</evidence>
<dbReference type="Gene3D" id="1.20.1250.20">
    <property type="entry name" value="MFS general substrate transporter like domains"/>
    <property type="match status" value="1"/>
</dbReference>
<comment type="caution">
    <text evidence="12">The sequence shown here is derived from an EMBL/GenBank/DDBJ whole genome shotgun (WGS) entry which is preliminary data.</text>
</comment>
<dbReference type="GO" id="GO:0005351">
    <property type="term" value="F:carbohydrate:proton symporter activity"/>
    <property type="evidence" value="ECO:0007669"/>
    <property type="project" value="TreeGrafter"/>
</dbReference>
<reference evidence="12 13" key="1">
    <citation type="submission" date="2017-06" db="EMBL/GenBank/DDBJ databases">
        <title>Comparative genomic analysis of Ambrosia Fusariam Clade fungi.</title>
        <authorList>
            <person name="Stajich J.E."/>
            <person name="Carrillo J."/>
            <person name="Kijimoto T."/>
            <person name="Eskalen A."/>
            <person name="O'Donnell K."/>
            <person name="Kasson M."/>
        </authorList>
    </citation>
    <scope>NUCLEOTIDE SEQUENCE [LARGE SCALE GENOMIC DNA]</scope>
    <source>
        <strain evidence="12">UCR3666</strain>
    </source>
</reference>
<evidence type="ECO:0000256" key="8">
    <source>
        <dbReference type="RuleBase" id="RU003346"/>
    </source>
</evidence>
<keyword evidence="6 10" id="KW-0472">Membrane</keyword>
<keyword evidence="7" id="KW-0462">Maltose metabolism</keyword>
<gene>
    <name evidence="12" type="ORF">CDV36_000207</name>
</gene>
<dbReference type="GO" id="GO:0000023">
    <property type="term" value="P:maltose metabolic process"/>
    <property type="evidence" value="ECO:0007669"/>
    <property type="project" value="UniProtKB-KW"/>
</dbReference>
<feature type="transmembrane region" description="Helical" evidence="10">
    <location>
        <begin position="352"/>
        <end position="371"/>
    </location>
</feature>
<feature type="transmembrane region" description="Helical" evidence="10">
    <location>
        <begin position="378"/>
        <end position="399"/>
    </location>
</feature>
<name>A0A3M2SSA6_9HYPO</name>
<feature type="transmembrane region" description="Helical" evidence="10">
    <location>
        <begin position="317"/>
        <end position="340"/>
    </location>
</feature>
<accession>A0A3M2SSA6</accession>
<evidence type="ECO:0000256" key="4">
    <source>
        <dbReference type="ARBA" id="ARBA00022692"/>
    </source>
</evidence>
<dbReference type="AlphaFoldDB" id="A0A3M2SSA6"/>
<feature type="transmembrane region" description="Helical" evidence="10">
    <location>
        <begin position="224"/>
        <end position="247"/>
    </location>
</feature>
<evidence type="ECO:0000313" key="13">
    <source>
        <dbReference type="Proteomes" id="UP000277212"/>
    </source>
</evidence>
<dbReference type="GO" id="GO:0016020">
    <property type="term" value="C:membrane"/>
    <property type="evidence" value="ECO:0007669"/>
    <property type="project" value="UniProtKB-SubCell"/>
</dbReference>
<feature type="transmembrane region" description="Helical" evidence="10">
    <location>
        <begin position="104"/>
        <end position="124"/>
    </location>
</feature>
<dbReference type="PROSITE" id="PS00217">
    <property type="entry name" value="SUGAR_TRANSPORT_2"/>
    <property type="match status" value="1"/>
</dbReference>
<protein>
    <recommendedName>
        <fullName evidence="11">Major facilitator superfamily (MFS) profile domain-containing protein</fullName>
    </recommendedName>
</protein>
<feature type="transmembrane region" description="Helical" evidence="10">
    <location>
        <begin position="411"/>
        <end position="435"/>
    </location>
</feature>
<dbReference type="SUPFAM" id="SSF103473">
    <property type="entry name" value="MFS general substrate transporter"/>
    <property type="match status" value="1"/>
</dbReference>
<dbReference type="InterPro" id="IPR005828">
    <property type="entry name" value="MFS_sugar_transport-like"/>
</dbReference>
<evidence type="ECO:0000313" key="12">
    <source>
        <dbReference type="EMBL" id="RMJ20052.1"/>
    </source>
</evidence>
<comment type="subcellular location">
    <subcellularLocation>
        <location evidence="1">Membrane</location>
        <topology evidence="1">Multi-pass membrane protein</topology>
    </subcellularLocation>
</comment>